<dbReference type="RefSeq" id="WP_253966793.1">
    <property type="nucleotide sequence ID" value="NZ_JAMFTH010000001.1"/>
</dbReference>
<dbReference type="NCBIfam" id="TIGR02823">
    <property type="entry name" value="oxido_YhdH"/>
    <property type="match status" value="1"/>
</dbReference>
<name>A0A9X2HU41_9GAMM</name>
<proteinExistence type="predicted"/>
<dbReference type="InterPro" id="IPR020843">
    <property type="entry name" value="ER"/>
</dbReference>
<accession>A0A9X2HU41</accession>
<keyword evidence="3" id="KW-1185">Reference proteome</keyword>
<reference evidence="2" key="1">
    <citation type="submission" date="2022-05" db="EMBL/GenBank/DDBJ databases">
        <authorList>
            <person name="Sun H.-N."/>
        </authorList>
    </citation>
    <scope>NUCLEOTIDE SEQUENCE</scope>
    <source>
        <strain evidence="2">HB14</strain>
    </source>
</reference>
<dbReference type="Pfam" id="PF00107">
    <property type="entry name" value="ADH_zinc_N"/>
    <property type="match status" value="1"/>
</dbReference>
<sequence length="334" mass="35076">MTHYQALRVTQQSPDDFHCEVARLPLGELGSEGVLIKVYYSCLNYKDALSAAGNPGVTRTFPHTPGIDAAGVVEQDPSGVFAPGQRVLISGYDFGMNTPGGLAEYCRVPAQWVSVCPDDLSLRNAMLYGTAGLTAAMAMQKIQKLQPEVAGRRFVVTGASGAVGSLAVLLAAHAGYSVTAVTGKAQEFDRLTQLGASQCLPAEDLLKSSPKPLLKPEWDCGLDSLGGAALVNVLKATAPEGAIANCGLALGPELEGNVFPFILRGVSLLGIDSVEQPLETKRALWQSLAAVPLTAEQEALIIREVELTQVPELLAAMLKGSGRGRVVVNLQAKG</sequence>
<dbReference type="InterPro" id="IPR051397">
    <property type="entry name" value="Zn-ADH-like_protein"/>
</dbReference>
<feature type="domain" description="Enoyl reductase (ER)" evidence="1">
    <location>
        <begin position="12"/>
        <end position="328"/>
    </location>
</feature>
<dbReference type="SUPFAM" id="SSF51735">
    <property type="entry name" value="NAD(P)-binding Rossmann-fold domains"/>
    <property type="match status" value="1"/>
</dbReference>
<dbReference type="InterPro" id="IPR036291">
    <property type="entry name" value="NAD(P)-bd_dom_sf"/>
</dbReference>
<evidence type="ECO:0000259" key="1">
    <source>
        <dbReference type="SMART" id="SM00829"/>
    </source>
</evidence>
<evidence type="ECO:0000313" key="2">
    <source>
        <dbReference type="EMBL" id="MCP8898518.1"/>
    </source>
</evidence>
<dbReference type="InterPro" id="IPR013149">
    <property type="entry name" value="ADH-like_C"/>
</dbReference>
<dbReference type="PANTHER" id="PTHR43677:SF1">
    <property type="entry name" value="ACRYLYL-COA REDUCTASE ACUI-RELATED"/>
    <property type="match status" value="1"/>
</dbReference>
<gene>
    <name evidence="2" type="ORF">M6D89_04310</name>
</gene>
<dbReference type="InterPro" id="IPR011032">
    <property type="entry name" value="GroES-like_sf"/>
</dbReference>
<dbReference type="CDD" id="cd05280">
    <property type="entry name" value="MDR_yhdh_yhfp"/>
    <property type="match status" value="1"/>
</dbReference>
<protein>
    <submittedName>
        <fullName evidence="2">YhdH/YhfP family quinone oxidoreductase</fullName>
    </submittedName>
</protein>
<dbReference type="Gene3D" id="3.90.180.10">
    <property type="entry name" value="Medium-chain alcohol dehydrogenases, catalytic domain"/>
    <property type="match status" value="1"/>
</dbReference>
<dbReference type="Proteomes" id="UP001139319">
    <property type="component" value="Unassembled WGS sequence"/>
</dbReference>
<dbReference type="EMBL" id="JAMFTH010000001">
    <property type="protein sequence ID" value="MCP8898518.1"/>
    <property type="molecule type" value="Genomic_DNA"/>
</dbReference>
<dbReference type="GO" id="GO:0043957">
    <property type="term" value="F:acryloyl-CoA reductase (NADPH) activity"/>
    <property type="evidence" value="ECO:0007669"/>
    <property type="project" value="TreeGrafter"/>
</dbReference>
<dbReference type="Pfam" id="PF08240">
    <property type="entry name" value="ADH_N"/>
    <property type="match status" value="1"/>
</dbReference>
<reference evidence="2" key="2">
    <citation type="submission" date="2023-01" db="EMBL/GenBank/DDBJ databases">
        <title>Gilvimarinus xylanilyticus HB14 isolated from Caulerpa lentillifera aquaculture base in Hainan, China.</title>
        <authorList>
            <person name="Zhang Y.-J."/>
        </authorList>
    </citation>
    <scope>NUCLEOTIDE SEQUENCE</scope>
    <source>
        <strain evidence="2">HB14</strain>
    </source>
</reference>
<organism evidence="2 3">
    <name type="scientific">Gilvimarinus xylanilyticus</name>
    <dbReference type="NCBI Taxonomy" id="2944139"/>
    <lineage>
        <taxon>Bacteria</taxon>
        <taxon>Pseudomonadati</taxon>
        <taxon>Pseudomonadota</taxon>
        <taxon>Gammaproteobacteria</taxon>
        <taxon>Cellvibrionales</taxon>
        <taxon>Cellvibrionaceae</taxon>
        <taxon>Gilvimarinus</taxon>
    </lineage>
</organism>
<dbReference type="PANTHER" id="PTHR43677">
    <property type="entry name" value="SHORT-CHAIN DEHYDROGENASE/REDUCTASE"/>
    <property type="match status" value="1"/>
</dbReference>
<comment type="caution">
    <text evidence="2">The sequence shown here is derived from an EMBL/GenBank/DDBJ whole genome shotgun (WGS) entry which is preliminary data.</text>
</comment>
<dbReference type="InterPro" id="IPR013154">
    <property type="entry name" value="ADH-like_N"/>
</dbReference>
<dbReference type="SUPFAM" id="SSF50129">
    <property type="entry name" value="GroES-like"/>
    <property type="match status" value="1"/>
</dbReference>
<dbReference type="InterPro" id="IPR014188">
    <property type="entry name" value="Acrylyl-CoA_reductase_AcuI"/>
</dbReference>
<dbReference type="AlphaFoldDB" id="A0A9X2HU41"/>
<evidence type="ECO:0000313" key="3">
    <source>
        <dbReference type="Proteomes" id="UP001139319"/>
    </source>
</evidence>
<dbReference type="Gene3D" id="3.40.50.720">
    <property type="entry name" value="NAD(P)-binding Rossmann-like Domain"/>
    <property type="match status" value="1"/>
</dbReference>
<dbReference type="SMART" id="SM00829">
    <property type="entry name" value="PKS_ER"/>
    <property type="match status" value="1"/>
</dbReference>